<keyword evidence="2" id="KW-1185">Reference proteome</keyword>
<accession>A0ACC1JWB3</accession>
<name>A0ACC1JWB3_9FUNG</name>
<organism evidence="1 2">
    <name type="scientific">Coemansia nantahalensis</name>
    <dbReference type="NCBI Taxonomy" id="2789366"/>
    <lineage>
        <taxon>Eukaryota</taxon>
        <taxon>Fungi</taxon>
        <taxon>Fungi incertae sedis</taxon>
        <taxon>Zoopagomycota</taxon>
        <taxon>Kickxellomycotina</taxon>
        <taxon>Kickxellomycetes</taxon>
        <taxon>Kickxellales</taxon>
        <taxon>Kickxellaceae</taxon>
        <taxon>Coemansia</taxon>
    </lineage>
</organism>
<dbReference type="EMBL" id="JANBUJ010001132">
    <property type="protein sequence ID" value="KAJ2768600.1"/>
    <property type="molecule type" value="Genomic_DNA"/>
</dbReference>
<sequence>MFSSQTPAVGNIKLANGVLMPEVGLGTWKAHEGGMLAEAVKAAIDLGYRHIDCAQMYDNQPEIGKALKESSVPREDLFIVSKLFENRHRPELVAGALDQILSELQLEYLDLLLVHWPFAIKPEHGYEDPSGAEDLDNVPIMDTWRAMEALADTGKVRAIGVSNFNAAILKKMLPQCRIRPAVNQVEVHPYNPEHELVAYCQRNNIAVTGYCPLGGVRVNVLGDSLIQSIAAAHGCSPAQVLISWQTARGIAAIPKSTNPERLKQNLQSIVLALDEMHAIGQIATRQRKVDPSRNLPELAWVFHEKEAECPLI</sequence>
<proteinExistence type="predicted"/>
<comment type="caution">
    <text evidence="1">The sequence shown here is derived from an EMBL/GenBank/DDBJ whole genome shotgun (WGS) entry which is preliminary data.</text>
</comment>
<gene>
    <name evidence="1" type="ORF">IWQ57_003469</name>
</gene>
<reference evidence="1" key="1">
    <citation type="submission" date="2022-07" db="EMBL/GenBank/DDBJ databases">
        <title>Phylogenomic reconstructions and comparative analyses of Kickxellomycotina fungi.</title>
        <authorList>
            <person name="Reynolds N.K."/>
            <person name="Stajich J.E."/>
            <person name="Barry K."/>
            <person name="Grigoriev I.V."/>
            <person name="Crous P."/>
            <person name="Smith M.E."/>
        </authorList>
    </citation>
    <scope>NUCLEOTIDE SEQUENCE</scope>
    <source>
        <strain evidence="1">CBS 109366</strain>
    </source>
</reference>
<evidence type="ECO:0000313" key="1">
    <source>
        <dbReference type="EMBL" id="KAJ2768600.1"/>
    </source>
</evidence>
<evidence type="ECO:0000313" key="2">
    <source>
        <dbReference type="Proteomes" id="UP001140234"/>
    </source>
</evidence>
<protein>
    <submittedName>
        <fullName evidence="1">Uncharacterized protein</fullName>
    </submittedName>
</protein>
<dbReference type="Proteomes" id="UP001140234">
    <property type="component" value="Unassembled WGS sequence"/>
</dbReference>